<dbReference type="RefSeq" id="WP_305171450.1">
    <property type="nucleotide sequence ID" value="NZ_JAUUDS010000001.1"/>
</dbReference>
<dbReference type="PROSITE" id="PS51904">
    <property type="entry name" value="GLYCOSYL_HYDROL_F25_2"/>
    <property type="match status" value="1"/>
</dbReference>
<comment type="caution">
    <text evidence="2">The sequence shown here is derived from an EMBL/GenBank/DDBJ whole genome shotgun (WGS) entry which is preliminary data.</text>
</comment>
<proteinExistence type="inferred from homology"/>
<dbReference type="Pfam" id="PF01183">
    <property type="entry name" value="Glyco_hydro_25"/>
    <property type="match status" value="1"/>
</dbReference>
<accession>A0ABT9EFX2</accession>
<evidence type="ECO:0000256" key="1">
    <source>
        <dbReference type="ARBA" id="ARBA00010646"/>
    </source>
</evidence>
<keyword evidence="3" id="KW-1185">Reference proteome</keyword>
<dbReference type="PANTHER" id="PTHR34135:SF2">
    <property type="entry name" value="LYSOZYME"/>
    <property type="match status" value="1"/>
</dbReference>
<dbReference type="Gene3D" id="3.20.20.80">
    <property type="entry name" value="Glycosidases"/>
    <property type="match status" value="1"/>
</dbReference>
<comment type="similarity">
    <text evidence="1">Belongs to the glycosyl hydrolase 25 family.</text>
</comment>
<dbReference type="SUPFAM" id="SSF51445">
    <property type="entry name" value="(Trans)glycosidases"/>
    <property type="match status" value="1"/>
</dbReference>
<dbReference type="PANTHER" id="PTHR34135">
    <property type="entry name" value="LYSOZYME"/>
    <property type="match status" value="1"/>
</dbReference>
<gene>
    <name evidence="2" type="ORF">Q5H91_01460</name>
</gene>
<sequence>MNFLAKAAAILVAAGAIGIGGWHYATGWAPDHATYPLQGIDLGENPGEIEWGTVRAAGADFAYLAATAGADRRVPSFEANWNALPAAGLRRGAVHLYSLCQPAVAQANTFNTTVPRIADALPPAVDIDLREDCAARPEPAALAADLRRFIALVEAHTGKPVLLRISKPVEHVFALTAAIQRPVWASGNFFAPGYPARPWAMWRASDLRRVDGIEGPVNWNVVRP</sequence>
<name>A0ABT9EFX2_9SPHN</name>
<evidence type="ECO:0000313" key="2">
    <source>
        <dbReference type="EMBL" id="MDP1025871.1"/>
    </source>
</evidence>
<reference evidence="2 3" key="1">
    <citation type="submission" date="2023-07" db="EMBL/GenBank/DDBJ databases">
        <authorList>
            <person name="Kim M.K."/>
        </authorList>
    </citation>
    <scope>NUCLEOTIDE SEQUENCE [LARGE SCALE GENOMIC DNA]</scope>
    <source>
        <strain evidence="2 3">KR1UV-12</strain>
    </source>
</reference>
<dbReference type="Proteomes" id="UP001230685">
    <property type="component" value="Unassembled WGS sequence"/>
</dbReference>
<protein>
    <submittedName>
        <fullName evidence="2">GH25 family lysozyme</fullName>
    </submittedName>
</protein>
<dbReference type="InterPro" id="IPR002053">
    <property type="entry name" value="Glyco_hydro_25"/>
</dbReference>
<organism evidence="2 3">
    <name type="scientific">Sphingomonas aurea</name>
    <dbReference type="NCBI Taxonomy" id="3063994"/>
    <lineage>
        <taxon>Bacteria</taxon>
        <taxon>Pseudomonadati</taxon>
        <taxon>Pseudomonadota</taxon>
        <taxon>Alphaproteobacteria</taxon>
        <taxon>Sphingomonadales</taxon>
        <taxon>Sphingomonadaceae</taxon>
        <taxon>Sphingomonas</taxon>
    </lineage>
</organism>
<dbReference type="EMBL" id="JAUUDS010000001">
    <property type="protein sequence ID" value="MDP1025871.1"/>
    <property type="molecule type" value="Genomic_DNA"/>
</dbReference>
<evidence type="ECO:0000313" key="3">
    <source>
        <dbReference type="Proteomes" id="UP001230685"/>
    </source>
</evidence>
<dbReference type="InterPro" id="IPR017853">
    <property type="entry name" value="GH"/>
</dbReference>